<dbReference type="PROSITE" id="PS00092">
    <property type="entry name" value="N6_MTASE"/>
    <property type="match status" value="1"/>
</dbReference>
<organism evidence="1">
    <name type="scientific">candidate division LCP-89 bacterium B3_LCP</name>
    <dbReference type="NCBI Taxonomy" id="2012998"/>
    <lineage>
        <taxon>Bacteria</taxon>
        <taxon>Pseudomonadati</taxon>
        <taxon>Bacteria division LCP-89</taxon>
    </lineage>
</organism>
<dbReference type="PANTHER" id="PTHR14741">
    <property type="entry name" value="S-ADENOSYLMETHIONINE-DEPENDENT METHYLTRANSFERASE RELATED"/>
    <property type="match status" value="1"/>
</dbReference>
<protein>
    <recommendedName>
        <fullName evidence="2">Trimethylguanosine synthase</fullName>
    </recommendedName>
</protein>
<dbReference type="GO" id="GO:0008168">
    <property type="term" value="F:methyltransferase activity"/>
    <property type="evidence" value="ECO:0007669"/>
    <property type="project" value="InterPro"/>
</dbReference>
<dbReference type="GO" id="GO:0003676">
    <property type="term" value="F:nucleic acid binding"/>
    <property type="evidence" value="ECO:0007669"/>
    <property type="project" value="InterPro"/>
</dbReference>
<evidence type="ECO:0000313" key="1">
    <source>
        <dbReference type="EMBL" id="TKJ41205.1"/>
    </source>
</evidence>
<dbReference type="EMBL" id="NJBN01000003">
    <property type="protein sequence ID" value="TKJ41205.1"/>
    <property type="molecule type" value="Genomic_DNA"/>
</dbReference>
<dbReference type="InterPro" id="IPR002052">
    <property type="entry name" value="DNA_methylase_N6_adenine_CS"/>
</dbReference>
<dbReference type="InterPro" id="IPR029063">
    <property type="entry name" value="SAM-dependent_MTases_sf"/>
</dbReference>
<evidence type="ECO:0008006" key="2">
    <source>
        <dbReference type="Google" id="ProtNLM"/>
    </source>
</evidence>
<proteinExistence type="predicted"/>
<accession>A0A532V1Y6</accession>
<dbReference type="Pfam" id="PF09445">
    <property type="entry name" value="Methyltransf_15"/>
    <property type="match status" value="1"/>
</dbReference>
<dbReference type="Gene3D" id="3.40.50.150">
    <property type="entry name" value="Vaccinia Virus protein VP39"/>
    <property type="match status" value="1"/>
</dbReference>
<name>A0A532V1Y6_UNCL8</name>
<gene>
    <name evidence="1" type="ORF">CEE37_05945</name>
</gene>
<sequence length="218" mass="25053">MKPYSTYYNGHYRPNYFIDFIFKGTPQFWVNNTLIFSVTPARVAKLQAHILKGKTVIIPFCGSGMDAIYFAKSNMNLILSDSSNDAINLTKKNLSVSIGASTINTIISKLTWEKALLKYNDKFDCVYLDPPWGGPEYANHANFTLDMFEDVDGEILLESFFSVTDNVLLKVPFNFKMYDLKTFGLPFSTYRIFYKHKPLLNLVHFGRFEPGKEINFNK</sequence>
<reference evidence="1" key="1">
    <citation type="submission" date="2017-06" db="EMBL/GenBank/DDBJ databases">
        <title>Novel microbial phyla capable of carbon fixation and sulfur reduction in deep-sea sediments.</title>
        <authorList>
            <person name="Huang J."/>
            <person name="Baker B."/>
            <person name="Wang Y."/>
        </authorList>
    </citation>
    <scope>NUCLEOTIDE SEQUENCE [LARGE SCALE GENOMIC DNA]</scope>
    <source>
        <strain evidence="1">B3_LCP</strain>
    </source>
</reference>
<dbReference type="AlphaFoldDB" id="A0A532V1Y6"/>
<dbReference type="PANTHER" id="PTHR14741:SF32">
    <property type="entry name" value="TRIMETHYLGUANOSINE SYNTHASE"/>
    <property type="match status" value="1"/>
</dbReference>
<comment type="caution">
    <text evidence="1">The sequence shown here is derived from an EMBL/GenBank/DDBJ whole genome shotgun (WGS) entry which is preliminary data.</text>
</comment>
<dbReference type="Proteomes" id="UP000319619">
    <property type="component" value="Unassembled WGS sequence"/>
</dbReference>
<dbReference type="SUPFAM" id="SSF53335">
    <property type="entry name" value="S-adenosyl-L-methionine-dependent methyltransferases"/>
    <property type="match status" value="1"/>
</dbReference>
<dbReference type="GO" id="GO:0036261">
    <property type="term" value="P:7-methylguanosine cap hypermethylation"/>
    <property type="evidence" value="ECO:0007669"/>
    <property type="project" value="InterPro"/>
</dbReference>
<dbReference type="InterPro" id="IPR019012">
    <property type="entry name" value="RNA_cap_Gua-N2-MeTrfase"/>
</dbReference>